<dbReference type="EMBL" id="CP036274">
    <property type="protein sequence ID" value="QDU27162.1"/>
    <property type="molecule type" value="Genomic_DNA"/>
</dbReference>
<dbReference type="KEGG" id="aagg:ETAA8_22470"/>
<gene>
    <name evidence="1" type="ORF">ETAA8_22470</name>
</gene>
<accession>A0A517YAI1</accession>
<sequence>MNRSLTVIICWLLKTAILVLSPTAGLQAAGSQFVPPNIVYILADDK</sequence>
<reference evidence="1 2" key="1">
    <citation type="submission" date="2019-02" db="EMBL/GenBank/DDBJ databases">
        <title>Deep-cultivation of Planctomycetes and their phenomic and genomic characterization uncovers novel biology.</title>
        <authorList>
            <person name="Wiegand S."/>
            <person name="Jogler M."/>
            <person name="Boedeker C."/>
            <person name="Pinto D."/>
            <person name="Vollmers J."/>
            <person name="Rivas-Marin E."/>
            <person name="Kohn T."/>
            <person name="Peeters S.H."/>
            <person name="Heuer A."/>
            <person name="Rast P."/>
            <person name="Oberbeckmann S."/>
            <person name="Bunk B."/>
            <person name="Jeske O."/>
            <person name="Meyerdierks A."/>
            <person name="Storesund J.E."/>
            <person name="Kallscheuer N."/>
            <person name="Luecker S."/>
            <person name="Lage O.M."/>
            <person name="Pohl T."/>
            <person name="Merkel B.J."/>
            <person name="Hornburger P."/>
            <person name="Mueller R.-W."/>
            <person name="Bruemmer F."/>
            <person name="Labrenz M."/>
            <person name="Spormann A.M."/>
            <person name="Op den Camp H."/>
            <person name="Overmann J."/>
            <person name="Amann R."/>
            <person name="Jetten M.S.M."/>
            <person name="Mascher T."/>
            <person name="Medema M.H."/>
            <person name="Devos D.P."/>
            <person name="Kaster A.-K."/>
            <person name="Ovreas L."/>
            <person name="Rohde M."/>
            <person name="Galperin M.Y."/>
            <person name="Jogler C."/>
        </authorList>
    </citation>
    <scope>NUCLEOTIDE SEQUENCE [LARGE SCALE GENOMIC DNA]</scope>
    <source>
        <strain evidence="1 2">ETA_A8</strain>
    </source>
</reference>
<dbReference type="RefSeq" id="WP_202921752.1">
    <property type="nucleotide sequence ID" value="NZ_CP036274.1"/>
</dbReference>
<proteinExistence type="predicted"/>
<dbReference type="AlphaFoldDB" id="A0A517YAI1"/>
<protein>
    <submittedName>
        <fullName evidence="1">Uncharacterized protein</fullName>
    </submittedName>
</protein>
<evidence type="ECO:0000313" key="2">
    <source>
        <dbReference type="Proteomes" id="UP000315017"/>
    </source>
</evidence>
<name>A0A517YAI1_9BACT</name>
<organism evidence="1 2">
    <name type="scientific">Anatilimnocola aggregata</name>
    <dbReference type="NCBI Taxonomy" id="2528021"/>
    <lineage>
        <taxon>Bacteria</taxon>
        <taxon>Pseudomonadati</taxon>
        <taxon>Planctomycetota</taxon>
        <taxon>Planctomycetia</taxon>
        <taxon>Pirellulales</taxon>
        <taxon>Pirellulaceae</taxon>
        <taxon>Anatilimnocola</taxon>
    </lineage>
</organism>
<keyword evidence="2" id="KW-1185">Reference proteome</keyword>
<dbReference type="Proteomes" id="UP000315017">
    <property type="component" value="Chromosome"/>
</dbReference>
<evidence type="ECO:0000313" key="1">
    <source>
        <dbReference type="EMBL" id="QDU27162.1"/>
    </source>
</evidence>